<keyword evidence="3" id="KW-1185">Reference proteome</keyword>
<protein>
    <recommendedName>
        <fullName evidence="1">SCO6045-like C-terminal domain-containing protein</fullName>
    </recommendedName>
</protein>
<dbReference type="EMBL" id="JAEACQ010000131">
    <property type="protein sequence ID" value="MBL7626391.1"/>
    <property type="molecule type" value="Genomic_DNA"/>
</dbReference>
<name>A0A937R6W3_9ACTN</name>
<evidence type="ECO:0000313" key="3">
    <source>
        <dbReference type="Proteomes" id="UP000604475"/>
    </source>
</evidence>
<feature type="domain" description="SCO6045-like C-terminal" evidence="1">
    <location>
        <begin position="32"/>
        <end position="113"/>
    </location>
</feature>
<dbReference type="RefSeq" id="WP_203010425.1">
    <property type="nucleotide sequence ID" value="NZ_JADWYU010000224.1"/>
</dbReference>
<dbReference type="InterPro" id="IPR058711">
    <property type="entry name" value="SCO6045-like_C"/>
</dbReference>
<organism evidence="2 3">
    <name type="scientific">Frankia nepalensis</name>
    <dbReference type="NCBI Taxonomy" id="1836974"/>
    <lineage>
        <taxon>Bacteria</taxon>
        <taxon>Bacillati</taxon>
        <taxon>Actinomycetota</taxon>
        <taxon>Actinomycetes</taxon>
        <taxon>Frankiales</taxon>
        <taxon>Frankiaceae</taxon>
        <taxon>Frankia</taxon>
    </lineage>
</organism>
<dbReference type="Pfam" id="PF26136">
    <property type="entry name" value="SCO6045_C"/>
    <property type="match status" value="1"/>
</dbReference>
<evidence type="ECO:0000313" key="2">
    <source>
        <dbReference type="EMBL" id="MBL7626391.1"/>
    </source>
</evidence>
<accession>A0A937R6W3</accession>
<gene>
    <name evidence="2" type="ORF">I7412_04225</name>
</gene>
<evidence type="ECO:0000259" key="1">
    <source>
        <dbReference type="Pfam" id="PF26136"/>
    </source>
</evidence>
<reference evidence="2" key="1">
    <citation type="submission" date="2020-12" db="EMBL/GenBank/DDBJ databases">
        <title>Genomic characterization of non-nitrogen-fixing Frankia strains.</title>
        <authorList>
            <person name="Carlos-Shanley C."/>
            <person name="Guerra T."/>
            <person name="Hahn D."/>
        </authorList>
    </citation>
    <scope>NUCLEOTIDE SEQUENCE</scope>
    <source>
        <strain evidence="2">CN6</strain>
    </source>
</reference>
<dbReference type="Proteomes" id="UP000604475">
    <property type="component" value="Unassembled WGS sequence"/>
</dbReference>
<dbReference type="AlphaFoldDB" id="A0A937R6W3"/>
<comment type="caution">
    <text evidence="2">The sequence shown here is derived from an EMBL/GenBank/DDBJ whole genome shotgun (WGS) entry which is preliminary data.</text>
</comment>
<proteinExistence type="predicted"/>
<sequence length="179" mass="18280">MTAVGPPCPVGPVGPAGPAGLPDVEAARTRLAAAQAELLAALVAGGPDPDGFDRAALAVTRRALLDKRLAGVARRWPALAAEPGFAEKFAAFAATRPPLGSHQDGLAFAGAHRAGLTGNARRELLLARAATRRFALLADRPGGRALVAVRAPGLGTRLLSFRLSLRTSPRAPGHDSDPA</sequence>